<feature type="region of interest" description="Disordered" evidence="1">
    <location>
        <begin position="258"/>
        <end position="285"/>
    </location>
</feature>
<feature type="compositionally biased region" description="Polar residues" evidence="1">
    <location>
        <begin position="512"/>
        <end position="527"/>
    </location>
</feature>
<feature type="region of interest" description="Disordered" evidence="1">
    <location>
        <begin position="490"/>
        <end position="527"/>
    </location>
</feature>
<dbReference type="Proteomes" id="UP000294530">
    <property type="component" value="Unassembled WGS sequence"/>
</dbReference>
<dbReference type="RefSeq" id="XP_067822745.1">
    <property type="nucleotide sequence ID" value="XM_067965017.1"/>
</dbReference>
<organism evidence="2 3">
    <name type="scientific">Bremia lactucae</name>
    <name type="common">Lettuce downy mildew</name>
    <dbReference type="NCBI Taxonomy" id="4779"/>
    <lineage>
        <taxon>Eukaryota</taxon>
        <taxon>Sar</taxon>
        <taxon>Stramenopiles</taxon>
        <taxon>Oomycota</taxon>
        <taxon>Peronosporomycetes</taxon>
        <taxon>Peronosporales</taxon>
        <taxon>Peronosporaceae</taxon>
        <taxon>Bremia</taxon>
    </lineage>
</organism>
<feature type="region of interest" description="Disordered" evidence="1">
    <location>
        <begin position="665"/>
        <end position="706"/>
    </location>
</feature>
<dbReference type="OrthoDB" id="168487at2759"/>
<evidence type="ECO:0000313" key="3">
    <source>
        <dbReference type="Proteomes" id="UP000294530"/>
    </source>
</evidence>
<reference evidence="2 3" key="1">
    <citation type="journal article" date="2021" name="Genome Biol.">
        <title>AFLAP: assembly-free linkage analysis pipeline using k-mers from genome sequencing data.</title>
        <authorList>
            <person name="Fletcher K."/>
            <person name="Zhang L."/>
            <person name="Gil J."/>
            <person name="Han R."/>
            <person name="Cavanaugh K."/>
            <person name="Michelmore R."/>
        </authorList>
    </citation>
    <scope>NUCLEOTIDE SEQUENCE [LARGE SCALE GENOMIC DNA]</scope>
    <source>
        <strain evidence="2 3">SF5</strain>
    </source>
</reference>
<keyword evidence="3" id="KW-1185">Reference proteome</keyword>
<protein>
    <submittedName>
        <fullName evidence="2">Uncharacterized protein</fullName>
    </submittedName>
</protein>
<proteinExistence type="predicted"/>
<feature type="region of interest" description="Disordered" evidence="1">
    <location>
        <begin position="301"/>
        <end position="329"/>
    </location>
</feature>
<sequence>MIILRRATVAPPAPINTPSLERQGRLQNTRVSLVPAASYWAEGGAKMQKASKLELPTASADGIRPTEAFKKVRAPESEAKRIHTDSSLTHTKLIAETSGRWGDDAVEHDIAHQNICYQARKETEFPDLNGSVKGVIFVDESIKCAAASNDSPLQQPEQQQHGRATGRWARINAELPSSRSWCAGYDDHSEDFFWRKNCASHSGKNRNLSSCSPNCRDASDQVDQSYKSASNGLVNTLTHYRHCDARDDLFASKSRNSSIKSDGLAHQNGSIESHSPVPTISDQPNAYSSVEMDRFNLSPSKQQSICGWGRSRQMEEKTPESSSEPSLNFSTYHSTSLQNAAQSLECPKMLFDPVTGVMVNAHDELKRRTDGRNAKDRTFLEPTVASRRCKGLLEEKATRKSREKSRSILRNEKAPAAALTNDAGSLMQEAKIVHDAKKNHFQVSNGVSTAPDENKVLARQSKAKHAPKRLVTTIIDNCQLESGLSDISRQQREASHYPAVNIRESNRPGKGTNFQRSRHTTTANCGQSDLQSCKGLQGCFRKKEDMAAQSLNFLPSTTAPIAFGSSGDVVKLVTEVECFHLAPQDDGFQTVKSRRVVLNESKQARQHLSSIKATDLAPNDTKYLKKKQQRSGEHMNKHCGLKVKVTDNLQTPSEPQKEKIKFISDPVQSLAENRSKTKRPKQAKQPKKKIVPAKSSTKGCKRSSEKTMQTVMDLTEHLADMASTDSPGFKYGTQHVNAISATVASKNSSPSFMNDRKTAREPKIIDQKTIVDNKPSGVVAKRKPKQVYVVKTNTV</sequence>
<dbReference type="GeneID" id="94350688"/>
<accession>A0A976IK02</accession>
<gene>
    <name evidence="2" type="ORF">CCR75_006952</name>
</gene>
<dbReference type="EMBL" id="SHOA02000001">
    <property type="protein sequence ID" value="TDH73246.1"/>
    <property type="molecule type" value="Genomic_DNA"/>
</dbReference>
<feature type="compositionally biased region" description="Basic residues" evidence="1">
    <location>
        <begin position="676"/>
        <end position="691"/>
    </location>
</feature>
<dbReference type="KEGG" id="blac:94350688"/>
<name>A0A976IK02_BRELC</name>
<comment type="caution">
    <text evidence="2">The sequence shown here is derived from an EMBL/GenBank/DDBJ whole genome shotgun (WGS) entry which is preliminary data.</text>
</comment>
<evidence type="ECO:0000256" key="1">
    <source>
        <dbReference type="SAM" id="MobiDB-lite"/>
    </source>
</evidence>
<feature type="compositionally biased region" description="Polar residues" evidence="1">
    <location>
        <begin position="267"/>
        <end position="285"/>
    </location>
</feature>
<evidence type="ECO:0000313" key="2">
    <source>
        <dbReference type="EMBL" id="TDH73246.1"/>
    </source>
</evidence>
<dbReference type="AlphaFoldDB" id="A0A976IK02"/>